<keyword evidence="3" id="KW-0862">Zinc</keyword>
<dbReference type="InterPro" id="IPR009078">
    <property type="entry name" value="Ferritin-like_SF"/>
</dbReference>
<dbReference type="SUPFAM" id="SSF111369">
    <property type="entry name" value="HlyD-like secretion proteins"/>
    <property type="match status" value="1"/>
</dbReference>
<dbReference type="Pfam" id="PF04945">
    <property type="entry name" value="YHS"/>
    <property type="match status" value="1"/>
</dbReference>
<evidence type="ECO:0000256" key="5">
    <source>
        <dbReference type="ARBA" id="ARBA00058766"/>
    </source>
</evidence>
<comment type="function">
    <text evidence="5">CzcA and CzcB together would act in zinc efflux nearly as effectively as the complete czc efflux system (CzcABC). The CzcB protein is thought to funnel zinc cations to the CzcA transport protein.</text>
</comment>
<dbReference type="GO" id="GO:0046686">
    <property type="term" value="P:response to cadmium ion"/>
    <property type="evidence" value="ECO:0007669"/>
    <property type="project" value="UniProtKB-KW"/>
</dbReference>
<comment type="similarity">
    <text evidence="1">Belongs to the membrane fusion protein (MFP) (TC 8.A.1) family.</text>
</comment>
<dbReference type="Gene3D" id="2.40.420.20">
    <property type="match status" value="1"/>
</dbReference>
<dbReference type="InterPro" id="IPR051909">
    <property type="entry name" value="MFP_Cation_Efflux"/>
</dbReference>
<feature type="chain" id="PRO_5027556662" description="TRASH domain-containing protein" evidence="7">
    <location>
        <begin position="23"/>
        <end position="541"/>
    </location>
</feature>
<gene>
    <name evidence="9" type="ORF">GMLC_02280</name>
</gene>
<keyword evidence="2" id="KW-0813">Transport</keyword>
<dbReference type="AlphaFoldDB" id="A0A6V8N5T3"/>
<dbReference type="FunFam" id="2.40.420.20:FF:000006">
    <property type="entry name" value="RND family efflux transporter MFP subunit"/>
    <property type="match status" value="1"/>
</dbReference>
<keyword evidence="7" id="KW-0732">Signal</keyword>
<evidence type="ECO:0000256" key="7">
    <source>
        <dbReference type="SAM" id="SignalP"/>
    </source>
</evidence>
<dbReference type="SMART" id="SM00746">
    <property type="entry name" value="TRASH"/>
    <property type="match status" value="1"/>
</dbReference>
<evidence type="ECO:0000256" key="1">
    <source>
        <dbReference type="ARBA" id="ARBA00009477"/>
    </source>
</evidence>
<dbReference type="GO" id="GO:0046914">
    <property type="term" value="F:transition metal ion binding"/>
    <property type="evidence" value="ECO:0007669"/>
    <property type="project" value="TreeGrafter"/>
</dbReference>
<dbReference type="InterPro" id="IPR058647">
    <property type="entry name" value="BSH_CzcB-like"/>
</dbReference>
<dbReference type="InterPro" id="IPR058649">
    <property type="entry name" value="CzcB_C"/>
</dbReference>
<proteinExistence type="inferred from homology"/>
<dbReference type="Pfam" id="PF25973">
    <property type="entry name" value="BSH_CzcB"/>
    <property type="match status" value="1"/>
</dbReference>
<dbReference type="InterPro" id="IPR011017">
    <property type="entry name" value="TRASH_dom"/>
</dbReference>
<dbReference type="Pfam" id="PF25954">
    <property type="entry name" value="Beta-barrel_RND_2"/>
    <property type="match status" value="1"/>
</dbReference>
<evidence type="ECO:0000256" key="6">
    <source>
        <dbReference type="SAM" id="MobiDB-lite"/>
    </source>
</evidence>
<dbReference type="NCBIfam" id="TIGR01730">
    <property type="entry name" value="RND_mfp"/>
    <property type="match status" value="1"/>
</dbReference>
<feature type="signal peptide" evidence="7">
    <location>
        <begin position="1"/>
        <end position="22"/>
    </location>
</feature>
<feature type="domain" description="TRASH" evidence="8">
    <location>
        <begin position="428"/>
        <end position="469"/>
    </location>
</feature>
<evidence type="ECO:0000256" key="4">
    <source>
        <dbReference type="ARBA" id="ARBA00043263"/>
    </source>
</evidence>
<evidence type="ECO:0000313" key="9">
    <source>
        <dbReference type="EMBL" id="GFO66649.1"/>
    </source>
</evidence>
<sequence>MNRLLAGAALLVLVGASFLAGAWVSHRAAPQAGTAAARKILYWVDPMHPSYTSDKPGIAPDCGMPLEPVYADGKSASAGKEKLPPGTVQVSAGQQQLIGVKLGTVERSGANQTLRLSGRVVPDERRTYVINATIDGWITGVGNNTTGSIVKKDEVLATFYSSEFLSAGQALIYALTSMDRSMGSTATTQAQKDQMQQFNVSLKQYRDALRNLGMGDAQIQRMITTRKYMENIDVASPGSGLVLVRNVSPGQRFERGKELYRIADLSRIWVLVDTYGAEADLMKPGSTVAISLPNRNAHFTGKVSATPAIFDPASRTLKVRVEVDNPHYVLRPDMFVDVELPNRLPDLLAVPAEAVLDSGLRKVVYVERAPGQFEPREVETGRSFGGRVEIISGLKQGERIALSGTFLLDSESRMKTSAAGITSVAHQDPFCGMYVDEAKATAAGHQLQRAGVTYYFCSDDCMNKFRKNPAAKAPHQSMSPSPAPGQATAKEHGEHRMPPKGAATGHPDHEPGKKDHPTKQEKGQPGHDMGQMEMGQMDHKP</sequence>
<dbReference type="GO" id="GO:0060003">
    <property type="term" value="P:copper ion export"/>
    <property type="evidence" value="ECO:0007669"/>
    <property type="project" value="TreeGrafter"/>
</dbReference>
<accession>A0A6V8N5T3</accession>
<evidence type="ECO:0000259" key="8">
    <source>
        <dbReference type="SMART" id="SM00746"/>
    </source>
</evidence>
<evidence type="ECO:0000256" key="2">
    <source>
        <dbReference type="ARBA" id="ARBA00022448"/>
    </source>
</evidence>
<dbReference type="EMBL" id="BLXZ01000001">
    <property type="protein sequence ID" value="GFO66649.1"/>
    <property type="molecule type" value="Genomic_DNA"/>
</dbReference>
<dbReference type="GO" id="GO:0030288">
    <property type="term" value="C:outer membrane-bounded periplasmic space"/>
    <property type="evidence" value="ECO:0007669"/>
    <property type="project" value="TreeGrafter"/>
</dbReference>
<reference evidence="10" key="1">
    <citation type="submission" date="2020-06" db="EMBL/GenBank/DDBJ databases">
        <title>Draft genomic sequecing of Geomonas sp. Red745.</title>
        <authorList>
            <person name="Itoh H."/>
            <person name="Xu Z.X."/>
            <person name="Ushijima N."/>
            <person name="Masuda Y."/>
            <person name="Shiratori Y."/>
            <person name="Senoo K."/>
        </authorList>
    </citation>
    <scope>NUCLEOTIDE SEQUENCE [LARGE SCALE GENOMIC DNA]</scope>
    <source>
        <strain evidence="10">Red745</strain>
    </source>
</reference>
<dbReference type="PANTHER" id="PTHR30097">
    <property type="entry name" value="CATION EFFLUX SYSTEM PROTEIN CUSB"/>
    <property type="match status" value="1"/>
</dbReference>
<evidence type="ECO:0000313" key="10">
    <source>
        <dbReference type="Proteomes" id="UP000587586"/>
    </source>
</evidence>
<dbReference type="Gene3D" id="2.40.30.170">
    <property type="match status" value="1"/>
</dbReference>
<dbReference type="InterPro" id="IPR006143">
    <property type="entry name" value="RND_pump_MFP"/>
</dbReference>
<keyword evidence="10" id="KW-1185">Reference proteome</keyword>
<dbReference type="Proteomes" id="UP000587586">
    <property type="component" value="Unassembled WGS sequence"/>
</dbReference>
<dbReference type="GO" id="GO:0022857">
    <property type="term" value="F:transmembrane transporter activity"/>
    <property type="evidence" value="ECO:0007669"/>
    <property type="project" value="InterPro"/>
</dbReference>
<dbReference type="Pfam" id="PF19335">
    <property type="entry name" value="HMBD"/>
    <property type="match status" value="1"/>
</dbReference>
<keyword evidence="4" id="KW-0105">Cadmium resistance</keyword>
<dbReference type="FunFam" id="2.40.30.170:FF:000010">
    <property type="entry name" value="Efflux RND transporter periplasmic adaptor subunit"/>
    <property type="match status" value="1"/>
</dbReference>
<dbReference type="InterPro" id="IPR007029">
    <property type="entry name" value="YHS_dom"/>
</dbReference>
<dbReference type="SUPFAM" id="SSF47240">
    <property type="entry name" value="Ferritin-like"/>
    <property type="match status" value="1"/>
</dbReference>
<dbReference type="GO" id="GO:0015679">
    <property type="term" value="P:plasma membrane copper ion transport"/>
    <property type="evidence" value="ECO:0007669"/>
    <property type="project" value="TreeGrafter"/>
</dbReference>
<name>A0A6V8N5T3_9BACT</name>
<protein>
    <recommendedName>
        <fullName evidence="8">TRASH domain-containing protein</fullName>
    </recommendedName>
</protein>
<evidence type="ECO:0000256" key="3">
    <source>
        <dbReference type="ARBA" id="ARBA00022833"/>
    </source>
</evidence>
<dbReference type="GO" id="GO:0016020">
    <property type="term" value="C:membrane"/>
    <property type="evidence" value="ECO:0007669"/>
    <property type="project" value="InterPro"/>
</dbReference>
<organism evidence="9 10">
    <name type="scientific">Geomonas limicola</name>
    <dbReference type="NCBI Taxonomy" id="2740186"/>
    <lineage>
        <taxon>Bacteria</taxon>
        <taxon>Pseudomonadati</taxon>
        <taxon>Thermodesulfobacteriota</taxon>
        <taxon>Desulfuromonadia</taxon>
        <taxon>Geobacterales</taxon>
        <taxon>Geobacteraceae</taxon>
        <taxon>Geomonas</taxon>
    </lineage>
</organism>
<dbReference type="InterPro" id="IPR045800">
    <property type="entry name" value="HMBD"/>
</dbReference>
<feature type="region of interest" description="Disordered" evidence="6">
    <location>
        <begin position="469"/>
        <end position="541"/>
    </location>
</feature>
<dbReference type="PANTHER" id="PTHR30097:SF15">
    <property type="entry name" value="CATION EFFLUX SYSTEM PROTEIN CUSB"/>
    <property type="match status" value="1"/>
</dbReference>
<dbReference type="InterPro" id="IPR058792">
    <property type="entry name" value="Beta-barrel_RND_2"/>
</dbReference>
<feature type="compositionally biased region" description="Basic and acidic residues" evidence="6">
    <location>
        <begin position="506"/>
        <end position="525"/>
    </location>
</feature>
<comment type="caution">
    <text evidence="9">The sequence shown here is derived from an EMBL/GenBank/DDBJ whole genome shotgun (WGS) entry which is preliminary data.</text>
</comment>
<dbReference type="RefSeq" id="WP_183359187.1">
    <property type="nucleotide sequence ID" value="NZ_BLXZ01000001.1"/>
</dbReference>
<dbReference type="Pfam" id="PF25975">
    <property type="entry name" value="CzcB_C"/>
    <property type="match status" value="1"/>
</dbReference>